<dbReference type="EC" id="2.7.13.3" evidence="3"/>
<dbReference type="InterPro" id="IPR003661">
    <property type="entry name" value="HisK_dim/P_dom"/>
</dbReference>
<reference evidence="5" key="1">
    <citation type="journal article" date="2014" name="Int. J. Syst. Evol. Microbiol.">
        <title>Complete genome sequence of Corynebacterium casei LMG S-19264T (=DSM 44701T), isolated from a smear-ripened cheese.</title>
        <authorList>
            <consortium name="US DOE Joint Genome Institute (JGI-PGF)"/>
            <person name="Walter F."/>
            <person name="Albersmeier A."/>
            <person name="Kalinowski J."/>
            <person name="Ruckert C."/>
        </authorList>
    </citation>
    <scope>NUCLEOTIDE SEQUENCE</scope>
    <source>
        <strain evidence="5">CGMCC 1.14988</strain>
    </source>
</reference>
<dbReference type="CDD" id="cd00082">
    <property type="entry name" value="HisKA"/>
    <property type="match status" value="1"/>
</dbReference>
<keyword evidence="6" id="KW-1185">Reference proteome</keyword>
<sequence length="393" mass="41793">MLTAVLLAAAVAIVVLVPPLERRRRTALRGRRAAERRVELLETARTLPGRDLADAARVACRGLRSLGFDAAAVVERRGETIVPLHLDGLPGEGTTIPAAGSLAGRCIAERRTLVVADYTNQPLRRPERPDVGSVVLTPIPEDDRAACLLAVRRTVGAADDEDVEVVEAVAAHLGHVFATEATVRTQQQLLDRMRRLEDMRSGFVAEVSEELRDPLTVVRGIAQTLASRGEDLPGDQRVALLAGLGRQATQLGDTIDALLDFSRFQAARREPVLAPVRLHELLTPLAGERLAWAHPTLPGRAVRVDAELVRHALDLLLSTAPERALEVTTVGPAAVAVAVSGRPPSRGAPEARGIPEGLATSLAGQLVLAAGGRLRSAVARSVELPLDGQDGAR</sequence>
<evidence type="ECO:0000256" key="1">
    <source>
        <dbReference type="ARBA" id="ARBA00000085"/>
    </source>
</evidence>
<reference evidence="5" key="2">
    <citation type="submission" date="2020-09" db="EMBL/GenBank/DDBJ databases">
        <authorList>
            <person name="Sun Q."/>
            <person name="Zhou Y."/>
        </authorList>
    </citation>
    <scope>NUCLEOTIDE SEQUENCE</scope>
    <source>
        <strain evidence="5">CGMCC 1.14988</strain>
    </source>
</reference>
<dbReference type="SMART" id="SM00388">
    <property type="entry name" value="HisKA"/>
    <property type="match status" value="1"/>
</dbReference>
<gene>
    <name evidence="5" type="ORF">GCM10011354_04240</name>
</gene>
<comment type="subcellular location">
    <subcellularLocation>
        <location evidence="2">Cell membrane</location>
    </subcellularLocation>
</comment>
<evidence type="ECO:0000256" key="3">
    <source>
        <dbReference type="ARBA" id="ARBA00012438"/>
    </source>
</evidence>
<dbReference type="RefSeq" id="WP_130648438.1">
    <property type="nucleotide sequence ID" value="NZ_BMHA01000001.1"/>
</dbReference>
<dbReference type="Pfam" id="PF13185">
    <property type="entry name" value="GAF_2"/>
    <property type="match status" value="1"/>
</dbReference>
<dbReference type="InterPro" id="IPR029016">
    <property type="entry name" value="GAF-like_dom_sf"/>
</dbReference>
<dbReference type="InterPro" id="IPR052023">
    <property type="entry name" value="Histidine_kinase_KdpD"/>
</dbReference>
<dbReference type="SUPFAM" id="SSF47384">
    <property type="entry name" value="Homodimeric domain of signal transducing histidine kinase"/>
    <property type="match status" value="1"/>
</dbReference>
<name>A0A8J3A7Y1_9ACTN</name>
<dbReference type="InterPro" id="IPR036097">
    <property type="entry name" value="HisK_dim/P_sf"/>
</dbReference>
<dbReference type="Pfam" id="PF00512">
    <property type="entry name" value="HisKA"/>
    <property type="match status" value="1"/>
</dbReference>
<evidence type="ECO:0000313" key="5">
    <source>
        <dbReference type="EMBL" id="GGI03477.1"/>
    </source>
</evidence>
<dbReference type="EMBL" id="BMHA01000001">
    <property type="protein sequence ID" value="GGI03477.1"/>
    <property type="molecule type" value="Genomic_DNA"/>
</dbReference>
<dbReference type="GO" id="GO:0000155">
    <property type="term" value="F:phosphorelay sensor kinase activity"/>
    <property type="evidence" value="ECO:0007669"/>
    <property type="project" value="InterPro"/>
</dbReference>
<dbReference type="PANTHER" id="PTHR45569:SF1">
    <property type="entry name" value="SENSOR PROTEIN KDPD"/>
    <property type="match status" value="1"/>
</dbReference>
<evidence type="ECO:0000313" key="6">
    <source>
        <dbReference type="Proteomes" id="UP000650511"/>
    </source>
</evidence>
<organism evidence="5 6">
    <name type="scientific">Egicoccus halophilus</name>
    <dbReference type="NCBI Taxonomy" id="1670830"/>
    <lineage>
        <taxon>Bacteria</taxon>
        <taxon>Bacillati</taxon>
        <taxon>Actinomycetota</taxon>
        <taxon>Nitriliruptoria</taxon>
        <taxon>Egicoccales</taxon>
        <taxon>Egicoccaceae</taxon>
        <taxon>Egicoccus</taxon>
    </lineage>
</organism>
<comment type="caution">
    <text evidence="5">The sequence shown here is derived from an EMBL/GenBank/DDBJ whole genome shotgun (WGS) entry which is preliminary data.</text>
</comment>
<evidence type="ECO:0000259" key="4">
    <source>
        <dbReference type="SMART" id="SM00388"/>
    </source>
</evidence>
<dbReference type="Gene3D" id="1.10.287.130">
    <property type="match status" value="1"/>
</dbReference>
<dbReference type="Gene3D" id="3.30.450.40">
    <property type="match status" value="1"/>
</dbReference>
<dbReference type="PANTHER" id="PTHR45569">
    <property type="entry name" value="SENSOR PROTEIN KDPD"/>
    <property type="match status" value="1"/>
</dbReference>
<accession>A0A8J3A7Y1</accession>
<comment type="catalytic activity">
    <reaction evidence="1">
        <text>ATP + protein L-histidine = ADP + protein N-phospho-L-histidine.</text>
        <dbReference type="EC" id="2.7.13.3"/>
    </reaction>
</comment>
<dbReference type="OrthoDB" id="5179393at2"/>
<evidence type="ECO:0000256" key="2">
    <source>
        <dbReference type="ARBA" id="ARBA00004236"/>
    </source>
</evidence>
<feature type="domain" description="Signal transduction histidine kinase dimerisation/phosphoacceptor" evidence="4">
    <location>
        <begin position="199"/>
        <end position="267"/>
    </location>
</feature>
<dbReference type="Proteomes" id="UP000650511">
    <property type="component" value="Unassembled WGS sequence"/>
</dbReference>
<protein>
    <recommendedName>
        <fullName evidence="3">histidine kinase</fullName>
        <ecNumber evidence="3">2.7.13.3</ecNumber>
    </recommendedName>
</protein>
<dbReference type="GO" id="GO:0005886">
    <property type="term" value="C:plasma membrane"/>
    <property type="evidence" value="ECO:0007669"/>
    <property type="project" value="UniProtKB-SubCell"/>
</dbReference>
<dbReference type="SUPFAM" id="SSF55781">
    <property type="entry name" value="GAF domain-like"/>
    <property type="match status" value="1"/>
</dbReference>
<dbReference type="AlphaFoldDB" id="A0A8J3A7Y1"/>
<dbReference type="InterPro" id="IPR003018">
    <property type="entry name" value="GAF"/>
</dbReference>
<proteinExistence type="predicted"/>